<dbReference type="KEGG" id="fas:105272617"/>
<protein>
    <submittedName>
        <fullName evidence="3">Uncharacterized protein</fullName>
    </submittedName>
</protein>
<dbReference type="GeneID" id="105272617"/>
<reference evidence="3" key="1">
    <citation type="submission" date="2025-08" db="UniProtKB">
        <authorList>
            <consortium name="RefSeq"/>
        </authorList>
    </citation>
    <scope>IDENTIFICATION</scope>
    <source>
        <strain evidence="3">USDA-PBARC FA_bdor</strain>
        <tissue evidence="3">Whole organism</tissue>
    </source>
</reference>
<evidence type="ECO:0000256" key="1">
    <source>
        <dbReference type="SAM" id="Phobius"/>
    </source>
</evidence>
<accession>A0A9R1TPU0</accession>
<name>A0A9R1TPU0_9HYME</name>
<keyword evidence="1" id="KW-0472">Membrane</keyword>
<dbReference type="RefSeq" id="XP_011313119.1">
    <property type="nucleotide sequence ID" value="XM_011314817.1"/>
</dbReference>
<feature type="transmembrane region" description="Helical" evidence="1">
    <location>
        <begin position="21"/>
        <end position="42"/>
    </location>
</feature>
<keyword evidence="1" id="KW-0812">Transmembrane</keyword>
<dbReference type="AlphaFoldDB" id="A0A9R1TPU0"/>
<gene>
    <name evidence="3" type="primary">LOC105272617</name>
</gene>
<evidence type="ECO:0000313" key="2">
    <source>
        <dbReference type="Proteomes" id="UP000694866"/>
    </source>
</evidence>
<sequence>MWDSLYALWWNCHRWFDRWGYVAHGVSGLFQYAGFVIIRVSFDCHRSIGVFRCLLLFLGWFSFGFCGYFERRRLVFCNV</sequence>
<proteinExistence type="predicted"/>
<feature type="transmembrane region" description="Helical" evidence="1">
    <location>
        <begin position="48"/>
        <end position="69"/>
    </location>
</feature>
<organism evidence="2 3">
    <name type="scientific">Fopius arisanus</name>
    <dbReference type="NCBI Taxonomy" id="64838"/>
    <lineage>
        <taxon>Eukaryota</taxon>
        <taxon>Metazoa</taxon>
        <taxon>Ecdysozoa</taxon>
        <taxon>Arthropoda</taxon>
        <taxon>Hexapoda</taxon>
        <taxon>Insecta</taxon>
        <taxon>Pterygota</taxon>
        <taxon>Neoptera</taxon>
        <taxon>Endopterygota</taxon>
        <taxon>Hymenoptera</taxon>
        <taxon>Apocrita</taxon>
        <taxon>Ichneumonoidea</taxon>
        <taxon>Braconidae</taxon>
        <taxon>Opiinae</taxon>
        <taxon>Fopius</taxon>
    </lineage>
</organism>
<keyword evidence="2" id="KW-1185">Reference proteome</keyword>
<keyword evidence="1" id="KW-1133">Transmembrane helix</keyword>
<dbReference type="Proteomes" id="UP000694866">
    <property type="component" value="Unplaced"/>
</dbReference>
<evidence type="ECO:0000313" key="3">
    <source>
        <dbReference type="RefSeq" id="XP_011313119.1"/>
    </source>
</evidence>